<dbReference type="AlphaFoldDB" id="G1TM33"/>
<evidence type="ECO:0000313" key="3">
    <source>
        <dbReference type="Proteomes" id="UP000001811"/>
    </source>
</evidence>
<feature type="compositionally biased region" description="Acidic residues" evidence="1">
    <location>
        <begin position="66"/>
        <end position="81"/>
    </location>
</feature>
<dbReference type="FunCoup" id="G1TM33">
    <property type="interactions" value="167"/>
</dbReference>
<dbReference type="InParanoid" id="G1TM33"/>
<dbReference type="eggNOG" id="ENOG502SW4V">
    <property type="taxonomic scope" value="Eukaryota"/>
</dbReference>
<dbReference type="Proteomes" id="UP000001811">
    <property type="component" value="Chromosome 20"/>
</dbReference>
<dbReference type="GeneID" id="100348092"/>
<reference evidence="2 3" key="1">
    <citation type="journal article" date="2011" name="Nature">
        <title>A high-resolution map of human evolutionary constraint using 29 mammals.</title>
        <authorList>
            <person name="Lindblad-Toh K."/>
            <person name="Garber M."/>
            <person name="Zuk O."/>
            <person name="Lin M.F."/>
            <person name="Parker B.J."/>
            <person name="Washietl S."/>
            <person name="Kheradpour P."/>
            <person name="Ernst J."/>
            <person name="Jordan G."/>
            <person name="Mauceli E."/>
            <person name="Ward L.D."/>
            <person name="Lowe C.B."/>
            <person name="Holloway A.K."/>
            <person name="Clamp M."/>
            <person name="Gnerre S."/>
            <person name="Alfoldi J."/>
            <person name="Beal K."/>
            <person name="Chang J."/>
            <person name="Clawson H."/>
            <person name="Cuff J."/>
            <person name="Di Palma F."/>
            <person name="Fitzgerald S."/>
            <person name="Flicek P."/>
            <person name="Guttman M."/>
            <person name="Hubisz M.J."/>
            <person name="Jaffe D.B."/>
            <person name="Jungreis I."/>
            <person name="Kent W.J."/>
            <person name="Kostka D."/>
            <person name="Lara M."/>
            <person name="Martins A.L."/>
            <person name="Massingham T."/>
            <person name="Moltke I."/>
            <person name="Raney B.J."/>
            <person name="Rasmussen M.D."/>
            <person name="Robinson J."/>
            <person name="Stark A."/>
            <person name="Vilella A.J."/>
            <person name="Wen J."/>
            <person name="Xie X."/>
            <person name="Zody M.C."/>
            <person name="Baldwin J."/>
            <person name="Bloom T."/>
            <person name="Chin C.W."/>
            <person name="Heiman D."/>
            <person name="Nicol R."/>
            <person name="Nusbaum C."/>
            <person name="Young S."/>
            <person name="Wilkinson J."/>
            <person name="Worley K.C."/>
            <person name="Kovar C.L."/>
            <person name="Muzny D.M."/>
            <person name="Gibbs R.A."/>
            <person name="Cree A."/>
            <person name="Dihn H.H."/>
            <person name="Fowler G."/>
            <person name="Jhangiani S."/>
            <person name="Joshi V."/>
            <person name="Lee S."/>
            <person name="Lewis L.R."/>
            <person name="Nazareth L.V."/>
            <person name="Okwuonu G."/>
            <person name="Santibanez J."/>
            <person name="Warren W.C."/>
            <person name="Mardis E.R."/>
            <person name="Weinstock G.M."/>
            <person name="Wilson R.K."/>
            <person name="Delehaunty K."/>
            <person name="Dooling D."/>
            <person name="Fronik C."/>
            <person name="Fulton L."/>
            <person name="Fulton B."/>
            <person name="Graves T."/>
            <person name="Minx P."/>
            <person name="Sodergren E."/>
            <person name="Birney E."/>
            <person name="Margulies E.H."/>
            <person name="Herrero J."/>
            <person name="Green E.D."/>
            <person name="Haussler D."/>
            <person name="Siepel A."/>
            <person name="Goldman N."/>
            <person name="Pollard K.S."/>
            <person name="Pedersen J.S."/>
            <person name="Lander E.S."/>
            <person name="Kellis M."/>
        </authorList>
    </citation>
    <scope>NUCLEOTIDE SEQUENCE [LARGE SCALE GENOMIC DNA]</scope>
    <source>
        <strain evidence="2 3">Thorbecke inbred</strain>
    </source>
</reference>
<dbReference type="Ensembl" id="ENSOCUT00000027918.2">
    <property type="protein sequence ID" value="ENSOCUP00000018039.2"/>
    <property type="gene ID" value="ENSOCUG00000028153.2"/>
</dbReference>
<protein>
    <recommendedName>
        <fullName evidence="4">GON7 subunit of KEOPS complex</fullName>
    </recommendedName>
</protein>
<organism evidence="2 3">
    <name type="scientific">Oryctolagus cuniculus</name>
    <name type="common">Rabbit</name>
    <dbReference type="NCBI Taxonomy" id="9986"/>
    <lineage>
        <taxon>Eukaryota</taxon>
        <taxon>Metazoa</taxon>
        <taxon>Chordata</taxon>
        <taxon>Craniata</taxon>
        <taxon>Vertebrata</taxon>
        <taxon>Euteleostomi</taxon>
        <taxon>Mammalia</taxon>
        <taxon>Eutheria</taxon>
        <taxon>Euarchontoglires</taxon>
        <taxon>Glires</taxon>
        <taxon>Lagomorpha</taxon>
        <taxon>Leporidae</taxon>
        <taxon>Oryctolagus</taxon>
    </lineage>
</organism>
<evidence type="ECO:0000313" key="2">
    <source>
        <dbReference type="Ensembl" id="ENSOCUP00000018039.2"/>
    </source>
</evidence>
<dbReference type="GeneTree" id="ENSGT00490000044274"/>
<dbReference type="KEGG" id="ocu:100348092"/>
<dbReference type="PANTHER" id="PTHR37363">
    <property type="entry name" value="EKC/KEOPS COMPLEX SUBUNIT GON7"/>
    <property type="match status" value="1"/>
</dbReference>
<dbReference type="PANTHER" id="PTHR37363:SF1">
    <property type="entry name" value="EKC_KEOPS COMPLEX SUBUNIT GON7"/>
    <property type="match status" value="1"/>
</dbReference>
<dbReference type="GO" id="GO:0000408">
    <property type="term" value="C:EKC/KEOPS complex"/>
    <property type="evidence" value="ECO:0007669"/>
    <property type="project" value="InterPro"/>
</dbReference>
<dbReference type="OrthoDB" id="8905128at2759"/>
<dbReference type="HOGENOM" id="CLU_180906_0_0_1"/>
<dbReference type="EMBL" id="AAGW02048813">
    <property type="status" value="NOT_ANNOTATED_CDS"/>
    <property type="molecule type" value="Genomic_DNA"/>
</dbReference>
<dbReference type="RefSeq" id="XP_002719721.1">
    <property type="nucleotide sequence ID" value="XM_002719675.5"/>
</dbReference>
<dbReference type="Bgee" id="ENSOCUG00000028153">
    <property type="expression patterns" value="Expressed in ovary and 18 other cell types or tissues"/>
</dbReference>
<feature type="region of interest" description="Disordered" evidence="1">
    <location>
        <begin position="1"/>
        <end position="25"/>
    </location>
</feature>
<reference evidence="2" key="2">
    <citation type="submission" date="2025-08" db="UniProtKB">
        <authorList>
            <consortium name="Ensembl"/>
        </authorList>
    </citation>
    <scope>IDENTIFICATION</scope>
    <source>
        <strain evidence="2">Thorbecke</strain>
    </source>
</reference>
<name>G1TM33_RABIT</name>
<feature type="region of interest" description="Disordered" evidence="1">
    <location>
        <begin position="55"/>
        <end position="101"/>
    </location>
</feature>
<dbReference type="SMR" id="G1TM33"/>
<dbReference type="STRING" id="9986.ENSOCUP00000018039"/>
<proteinExistence type="predicted"/>
<reference evidence="2" key="3">
    <citation type="submission" date="2025-09" db="UniProtKB">
        <authorList>
            <consortium name="Ensembl"/>
        </authorList>
    </citation>
    <scope>IDENTIFICATION</scope>
    <source>
        <strain evidence="2">Thorbecke</strain>
    </source>
</reference>
<dbReference type="CTD" id="84520"/>
<dbReference type="InterPro" id="IPR027893">
    <property type="entry name" value="GON7_meta"/>
</dbReference>
<evidence type="ECO:0008006" key="4">
    <source>
        <dbReference type="Google" id="ProtNLM"/>
    </source>
</evidence>
<gene>
    <name evidence="2" type="primary">GON7</name>
</gene>
<dbReference type="Pfam" id="PF15387">
    <property type="entry name" value="DUF4611"/>
    <property type="match status" value="1"/>
</dbReference>
<accession>G1TM33</accession>
<keyword evidence="3" id="KW-1185">Reference proteome</keyword>
<evidence type="ECO:0000256" key="1">
    <source>
        <dbReference type="SAM" id="MobiDB-lite"/>
    </source>
</evidence>
<sequence>MELVGEYVGPDGQPQRLRAPCELPGDADPLEGLLAGAAQMRELVSELLGPLVQRETRDRVAAAGDEASDGGDEDDAEDDSDIDNRTSSGGPSAKRPKPSSS</sequence>